<evidence type="ECO:0000259" key="6">
    <source>
        <dbReference type="Pfam" id="PF02465"/>
    </source>
</evidence>
<evidence type="ECO:0000259" key="7">
    <source>
        <dbReference type="Pfam" id="PF07195"/>
    </source>
</evidence>
<feature type="domain" description="Flagellar hook-associated protein 2 C-terminal" evidence="7">
    <location>
        <begin position="215"/>
        <end position="436"/>
    </location>
</feature>
<evidence type="ECO:0000313" key="8">
    <source>
        <dbReference type="EMBL" id="RDB36006.1"/>
    </source>
</evidence>
<protein>
    <recommendedName>
        <fullName evidence="5">Flagellar hook-associated protein 2</fullName>
        <shortName evidence="5">HAP2</shortName>
    </recommendedName>
    <alternativeName>
        <fullName evidence="5">Flagellar cap protein</fullName>
    </alternativeName>
</protein>
<evidence type="ECO:0000256" key="1">
    <source>
        <dbReference type="ARBA" id="ARBA00009764"/>
    </source>
</evidence>
<dbReference type="GO" id="GO:0007155">
    <property type="term" value="P:cell adhesion"/>
    <property type="evidence" value="ECO:0007669"/>
    <property type="project" value="InterPro"/>
</dbReference>
<dbReference type="Proteomes" id="UP000253934">
    <property type="component" value="Unassembled WGS sequence"/>
</dbReference>
<dbReference type="InterPro" id="IPR003481">
    <property type="entry name" value="FliD_N"/>
</dbReference>
<dbReference type="GO" id="GO:0071973">
    <property type="term" value="P:bacterial-type flagellum-dependent cell motility"/>
    <property type="evidence" value="ECO:0007669"/>
    <property type="project" value="TreeGrafter"/>
</dbReference>
<reference evidence="8" key="1">
    <citation type="submission" date="2018-04" db="EMBL/GenBank/DDBJ databases">
        <title>Draft genome sequence of the Candidatus Spirobacillus cienkowskii, a pathogen of freshwater Daphnia species, reconstructed from hemolymph metagenomic reads.</title>
        <authorList>
            <person name="Bresciani L."/>
            <person name="Lemos L.N."/>
            <person name="Wale N."/>
            <person name="Lin J.Y."/>
            <person name="Fernandes G.R."/>
            <person name="Duffy M.A."/>
            <person name="Rodrigues J.M."/>
        </authorList>
    </citation>
    <scope>NUCLEOTIDE SEQUENCE [LARGE SCALE GENOMIC DNA]</scope>
    <source>
        <strain evidence="8">Binning01</strain>
    </source>
</reference>
<evidence type="ECO:0000256" key="3">
    <source>
        <dbReference type="ARBA" id="ARBA00023054"/>
    </source>
</evidence>
<accession>A0A369KXV4</accession>
<dbReference type="GO" id="GO:0009424">
    <property type="term" value="C:bacterial-type flagellum hook"/>
    <property type="evidence" value="ECO:0007669"/>
    <property type="project" value="UniProtKB-UniRule"/>
</dbReference>
<comment type="caution">
    <text evidence="8">The sequence shown here is derived from an EMBL/GenBank/DDBJ whole genome shotgun (WGS) entry which is preliminary data.</text>
</comment>
<evidence type="ECO:0000256" key="5">
    <source>
        <dbReference type="RuleBase" id="RU362066"/>
    </source>
</evidence>
<evidence type="ECO:0000256" key="4">
    <source>
        <dbReference type="ARBA" id="ARBA00023143"/>
    </source>
</evidence>
<dbReference type="RefSeq" id="WP_338635324.1">
    <property type="nucleotide sequence ID" value="NZ_CP146516.1"/>
</dbReference>
<dbReference type="GO" id="GO:0009421">
    <property type="term" value="C:bacterial-type flagellum filament cap"/>
    <property type="evidence" value="ECO:0007669"/>
    <property type="project" value="InterPro"/>
</dbReference>
<keyword evidence="5" id="KW-0964">Secreted</keyword>
<dbReference type="Pfam" id="PF07195">
    <property type="entry name" value="FliD_C"/>
    <property type="match status" value="1"/>
</dbReference>
<keyword evidence="9" id="KW-1185">Reference proteome</keyword>
<dbReference type="AlphaFoldDB" id="A0A369KXV4"/>
<proteinExistence type="inferred from homology"/>
<feature type="domain" description="Flagellar hook-associated protein 2 N-terminal" evidence="6">
    <location>
        <begin position="10"/>
        <end position="104"/>
    </location>
</feature>
<dbReference type="GO" id="GO:0005576">
    <property type="term" value="C:extracellular region"/>
    <property type="evidence" value="ECO:0007669"/>
    <property type="project" value="UniProtKB-SubCell"/>
</dbReference>
<dbReference type="EMBL" id="QOVW01000069">
    <property type="protein sequence ID" value="RDB36006.1"/>
    <property type="molecule type" value="Genomic_DNA"/>
</dbReference>
<comment type="function">
    <text evidence="5">Required for morphogenesis and for the elongation of the flagellar filament by facilitating polymerization of the flagellin monomers at the tip of growing filament. Forms a capping structure, which prevents flagellin subunits (transported through the central channel of the flagellum) from leaking out without polymerization at the distal end.</text>
</comment>
<evidence type="ECO:0000313" key="9">
    <source>
        <dbReference type="Proteomes" id="UP000253934"/>
    </source>
</evidence>
<dbReference type="InterPro" id="IPR010809">
    <property type="entry name" value="FliD_C"/>
</dbReference>
<dbReference type="Pfam" id="PF02465">
    <property type="entry name" value="FliD_N"/>
    <property type="match status" value="1"/>
</dbReference>
<name>A0A369KXV4_9BACT</name>
<evidence type="ECO:0000256" key="2">
    <source>
        <dbReference type="ARBA" id="ARBA00011255"/>
    </source>
</evidence>
<comment type="similarity">
    <text evidence="1 5">Belongs to the FliD family.</text>
</comment>
<comment type="subunit">
    <text evidence="2 5">Homopentamer.</text>
</comment>
<keyword evidence="3" id="KW-0175">Coiled coil</keyword>
<dbReference type="PANTHER" id="PTHR30288">
    <property type="entry name" value="FLAGELLAR CAP/ASSEMBLY PROTEIN FLID"/>
    <property type="match status" value="1"/>
</dbReference>
<keyword evidence="4 5" id="KW-0975">Bacterial flagellum</keyword>
<comment type="subcellular location">
    <subcellularLocation>
        <location evidence="5">Secreted</location>
    </subcellularLocation>
    <subcellularLocation>
        <location evidence="5">Bacterial flagellum</location>
    </subcellularLocation>
</comment>
<dbReference type="PANTHER" id="PTHR30288:SF0">
    <property type="entry name" value="FLAGELLAR HOOK-ASSOCIATED PROTEIN 2"/>
    <property type="match status" value="1"/>
</dbReference>
<dbReference type="InterPro" id="IPR040026">
    <property type="entry name" value="FliD"/>
</dbReference>
<gene>
    <name evidence="8" type="ORF">DCC88_07300</name>
</gene>
<organism evidence="8 9">
    <name type="scientific">Spirobacillus cienkowskii</name>
    <dbReference type="NCBI Taxonomy" id="495820"/>
    <lineage>
        <taxon>Bacteria</taxon>
        <taxon>Pseudomonadati</taxon>
        <taxon>Bdellovibrionota</taxon>
        <taxon>Oligoflexia</taxon>
        <taxon>Silvanigrellales</taxon>
        <taxon>Spirobacillus</taxon>
    </lineage>
</organism>
<sequence length="453" mass="50924">MAPIRVNTGSGIDPKMVDQLVEIQKEPIKQLESRKKVLADEQRQFNELKGLVSTLGTTLNGMRTRADFYKLKVVSSHPDIIEGTVDNNAPIGNFELEVRHLAKANKLLTQSFPDKDQTPVGFGYMSIETENGDSFDVDIDPDNSTLQDVAIQINSMAKGVKAIVINTKEGIEDSEEDNYRLIVISEQSGKEAKITIDPDTTYLEFKEQVTGRNLEMLFEDVKVYNETNKVTDLFPGLILDVKREEPGTKINVKIDYDVEKTMDVIKKFVETYNKVNEFIDKQFQLDPTTNKAGVLSKDNSLRTLRRALQSSIQFSVPGKKYQTLADAGISTDPKTGGLKYDETKVKQALTEDYPGVAKLFIQSDESTGLGIRMSDSVRAIQNQQSGVISSKEREYKRILDNFDKDIAFKTRHAKQREEAIRRQFTVVEQLINGMNAQGQVLQQRLGAPAPEQM</sequence>